<protein>
    <submittedName>
        <fullName evidence="7">Uncharacterized protein</fullName>
    </submittedName>
</protein>
<gene>
    <name evidence="7" type="ORF">KIPB_014101</name>
</gene>
<keyword evidence="2" id="KW-0812">Transmembrane</keyword>
<comment type="caution">
    <text evidence="7">The sequence shown here is derived from an EMBL/GenBank/DDBJ whole genome shotgun (WGS) entry which is preliminary data.</text>
</comment>
<organism evidence="7 8">
    <name type="scientific">Kipferlia bialata</name>
    <dbReference type="NCBI Taxonomy" id="797122"/>
    <lineage>
        <taxon>Eukaryota</taxon>
        <taxon>Metamonada</taxon>
        <taxon>Carpediemonas-like organisms</taxon>
        <taxon>Kipferlia</taxon>
    </lineage>
</organism>
<evidence type="ECO:0000313" key="8">
    <source>
        <dbReference type="Proteomes" id="UP000265618"/>
    </source>
</evidence>
<dbReference type="EMBL" id="BDIP01007061">
    <property type="protein sequence ID" value="GCA64378.1"/>
    <property type="molecule type" value="Genomic_DNA"/>
</dbReference>
<keyword evidence="6" id="KW-0012">Acyltransferase</keyword>
<evidence type="ECO:0000256" key="1">
    <source>
        <dbReference type="ARBA" id="ARBA00022679"/>
    </source>
</evidence>
<dbReference type="PANTHER" id="PTHR23063:SF52">
    <property type="entry name" value="LYSOPHOSPHATIDYLCHOLINE ACYLTRANSFERASE"/>
    <property type="match status" value="1"/>
</dbReference>
<evidence type="ECO:0000256" key="4">
    <source>
        <dbReference type="ARBA" id="ARBA00023098"/>
    </source>
</evidence>
<keyword evidence="1" id="KW-0808">Transferase</keyword>
<dbReference type="GO" id="GO:0006629">
    <property type="term" value="P:lipid metabolic process"/>
    <property type="evidence" value="ECO:0007669"/>
    <property type="project" value="UniProtKB-KW"/>
</dbReference>
<evidence type="ECO:0000256" key="3">
    <source>
        <dbReference type="ARBA" id="ARBA00022989"/>
    </source>
</evidence>
<dbReference type="Proteomes" id="UP000265618">
    <property type="component" value="Unassembled WGS sequence"/>
</dbReference>
<dbReference type="PANTHER" id="PTHR23063">
    <property type="entry name" value="PHOSPHOLIPID ACYLTRANSFERASE"/>
    <property type="match status" value="1"/>
</dbReference>
<evidence type="ECO:0000256" key="5">
    <source>
        <dbReference type="ARBA" id="ARBA00023136"/>
    </source>
</evidence>
<keyword evidence="4" id="KW-0443">Lipid metabolism</keyword>
<dbReference type="OrthoDB" id="272512at2759"/>
<reference evidence="7 8" key="1">
    <citation type="journal article" date="2018" name="PLoS ONE">
        <title>The draft genome of Kipferlia bialata reveals reductive genome evolution in fornicate parasites.</title>
        <authorList>
            <person name="Tanifuji G."/>
            <person name="Takabayashi S."/>
            <person name="Kume K."/>
            <person name="Takagi M."/>
            <person name="Nakayama T."/>
            <person name="Kamikawa R."/>
            <person name="Inagaki Y."/>
            <person name="Hashimoto T."/>
        </authorList>
    </citation>
    <scope>NUCLEOTIDE SEQUENCE [LARGE SCALE GENOMIC DNA]</scope>
    <source>
        <strain evidence="7">NY0173</strain>
    </source>
</reference>
<name>A0A391NZF5_9EUKA</name>
<evidence type="ECO:0000256" key="6">
    <source>
        <dbReference type="ARBA" id="ARBA00023315"/>
    </source>
</evidence>
<feature type="non-terminal residue" evidence="7">
    <location>
        <position position="1"/>
    </location>
</feature>
<keyword evidence="3" id="KW-1133">Transmembrane helix</keyword>
<evidence type="ECO:0000256" key="2">
    <source>
        <dbReference type="ARBA" id="ARBA00022692"/>
    </source>
</evidence>
<dbReference type="GO" id="GO:0016746">
    <property type="term" value="F:acyltransferase activity"/>
    <property type="evidence" value="ECO:0007669"/>
    <property type="project" value="UniProtKB-KW"/>
</dbReference>
<dbReference type="AlphaFoldDB" id="A0A391NZF5"/>
<keyword evidence="5" id="KW-0472">Membrane</keyword>
<sequence>YRWKHRNPSDAASGTIASAVHNTFEFINHMEMEYLPVYHPSEEERRNPRTYAHNVGQAIAQSLEIPVVPFKYCDKLVYVGKRPYETATQAWKDRFSPDVVMEQKA</sequence>
<keyword evidence="8" id="KW-1185">Reference proteome</keyword>
<accession>A0A391NZF5</accession>
<evidence type="ECO:0000313" key="7">
    <source>
        <dbReference type="EMBL" id="GCA64378.1"/>
    </source>
</evidence>
<proteinExistence type="predicted"/>